<dbReference type="RefSeq" id="WP_158675160.1">
    <property type="nucleotide sequence ID" value="NZ_AP018437.1"/>
</dbReference>
<dbReference type="EMBL" id="QUMS01000005">
    <property type="protein sequence ID" value="REG05481.1"/>
    <property type="molecule type" value="Genomic_DNA"/>
</dbReference>
<dbReference type="GO" id="GO:0008289">
    <property type="term" value="F:lipid binding"/>
    <property type="evidence" value="ECO:0007669"/>
    <property type="project" value="UniProtKB-KW"/>
</dbReference>
<dbReference type="InterPro" id="IPR050270">
    <property type="entry name" value="DegV_domain_contain"/>
</dbReference>
<organism evidence="2 3">
    <name type="scientific">Pelolinea submarina</name>
    <dbReference type="NCBI Taxonomy" id="913107"/>
    <lineage>
        <taxon>Bacteria</taxon>
        <taxon>Bacillati</taxon>
        <taxon>Chloroflexota</taxon>
        <taxon>Anaerolineae</taxon>
        <taxon>Anaerolineales</taxon>
        <taxon>Anaerolineaceae</taxon>
        <taxon>Pelolinea</taxon>
    </lineage>
</organism>
<keyword evidence="1" id="KW-0446">Lipid-binding</keyword>
<dbReference type="Proteomes" id="UP000256388">
    <property type="component" value="Unassembled WGS sequence"/>
</dbReference>
<evidence type="ECO:0000313" key="3">
    <source>
        <dbReference type="Proteomes" id="UP000256388"/>
    </source>
</evidence>
<dbReference type="Gene3D" id="3.30.1180.10">
    <property type="match status" value="1"/>
</dbReference>
<name>A0A347ZWQ7_9CHLR</name>
<dbReference type="OrthoDB" id="9780660at2"/>
<dbReference type="Gene3D" id="3.40.50.10170">
    <property type="match status" value="1"/>
</dbReference>
<dbReference type="Pfam" id="PF02645">
    <property type="entry name" value="DegV"/>
    <property type="match status" value="1"/>
</dbReference>
<reference evidence="2 3" key="1">
    <citation type="submission" date="2018-08" db="EMBL/GenBank/DDBJ databases">
        <title>Genomic Encyclopedia of Type Strains, Phase IV (KMG-IV): sequencing the most valuable type-strain genomes for metagenomic binning, comparative biology and taxonomic classification.</title>
        <authorList>
            <person name="Goeker M."/>
        </authorList>
    </citation>
    <scope>NUCLEOTIDE SEQUENCE [LARGE SCALE GENOMIC DNA]</scope>
    <source>
        <strain evidence="2 3">DSM 23923</strain>
    </source>
</reference>
<comment type="caution">
    <text evidence="2">The sequence shown here is derived from an EMBL/GenBank/DDBJ whole genome shotgun (WGS) entry which is preliminary data.</text>
</comment>
<accession>A0A347ZWQ7</accession>
<sequence length="284" mass="30918">MSKIAFITDSTAYLSPEFVQEHDISIIPLNLHWDENTYRDGVTITPHEFYNMLDASKSIPSTSQPTYGEFEVLMKDLAEKNDAVVAVLISSGISGTVDSALMAQKHLSKYAIEVVDSKLTSAGLALLVKALVQARAKGAEAKQLVELAERIIATAGIFFMVDTLKYLHKGGRIGGASRYLGGALDIKPILYLNQEGKIDALEKVRTKKKALQRLMDLAVEKADGKKAYVGIIHAQAPEEAKAIQMALSERMKYAEMETYELSPVIGTHVGPGTVGIALHTVDLD</sequence>
<evidence type="ECO:0000313" key="2">
    <source>
        <dbReference type="EMBL" id="REG05481.1"/>
    </source>
</evidence>
<dbReference type="InterPro" id="IPR003797">
    <property type="entry name" value="DegV"/>
</dbReference>
<dbReference type="PANTHER" id="PTHR33434:SF2">
    <property type="entry name" value="FATTY ACID-BINDING PROTEIN TM_1468"/>
    <property type="match status" value="1"/>
</dbReference>
<dbReference type="AlphaFoldDB" id="A0A347ZWQ7"/>
<proteinExistence type="predicted"/>
<evidence type="ECO:0000256" key="1">
    <source>
        <dbReference type="ARBA" id="ARBA00023121"/>
    </source>
</evidence>
<dbReference type="PROSITE" id="PS51482">
    <property type="entry name" value="DEGV"/>
    <property type="match status" value="1"/>
</dbReference>
<gene>
    <name evidence="2" type="ORF">DFR64_2885</name>
</gene>
<dbReference type="InterPro" id="IPR043168">
    <property type="entry name" value="DegV_C"/>
</dbReference>
<dbReference type="PANTHER" id="PTHR33434">
    <property type="entry name" value="DEGV DOMAIN-CONTAINING PROTEIN DR_1986-RELATED"/>
    <property type="match status" value="1"/>
</dbReference>
<dbReference type="NCBIfam" id="TIGR00762">
    <property type="entry name" value="DegV"/>
    <property type="match status" value="1"/>
</dbReference>
<protein>
    <submittedName>
        <fullName evidence="2">DegV family protein with EDD domain</fullName>
    </submittedName>
</protein>
<dbReference type="SUPFAM" id="SSF82549">
    <property type="entry name" value="DAK1/DegV-like"/>
    <property type="match status" value="1"/>
</dbReference>
<keyword evidence="3" id="KW-1185">Reference proteome</keyword>